<proteinExistence type="predicted"/>
<gene>
    <name evidence="1" type="ORF">G4D72_11865</name>
</gene>
<name>A0ABX0I9D0_9FLAO</name>
<sequence length="156" mass="17615">MYLKNQLEFSKGATDTKKVKELLSDGKLDESEIDTYFKVFSTDETKFTNYIKLQNSLYTSLNDEYNLGEISQETLIPIIEEIYIKDLLPFEERSTCKQKYIRDITSAAALALIEHGGCIALDLTVVAGIICHSAVSLIQWNSGQDALDAYHACFKK</sequence>
<evidence type="ECO:0000313" key="2">
    <source>
        <dbReference type="Proteomes" id="UP000800984"/>
    </source>
</evidence>
<evidence type="ECO:0000313" key="1">
    <source>
        <dbReference type="EMBL" id="NHM02803.1"/>
    </source>
</evidence>
<keyword evidence="2" id="KW-1185">Reference proteome</keyword>
<dbReference type="EMBL" id="JAAJBT010000007">
    <property type="protein sequence ID" value="NHM02803.1"/>
    <property type="molecule type" value="Genomic_DNA"/>
</dbReference>
<dbReference type="Proteomes" id="UP000800984">
    <property type="component" value="Unassembled WGS sequence"/>
</dbReference>
<dbReference type="RefSeq" id="WP_166077932.1">
    <property type="nucleotide sequence ID" value="NZ_JAAJBT010000007.1"/>
</dbReference>
<protein>
    <submittedName>
        <fullName evidence="1">Uncharacterized protein</fullName>
    </submittedName>
</protein>
<organism evidence="1 2">
    <name type="scientific">Flavobacterium difficile</name>
    <dbReference type="NCBI Taxonomy" id="2709659"/>
    <lineage>
        <taxon>Bacteria</taxon>
        <taxon>Pseudomonadati</taxon>
        <taxon>Bacteroidota</taxon>
        <taxon>Flavobacteriia</taxon>
        <taxon>Flavobacteriales</taxon>
        <taxon>Flavobacteriaceae</taxon>
        <taxon>Flavobacterium</taxon>
    </lineage>
</organism>
<accession>A0ABX0I9D0</accession>
<reference evidence="1 2" key="1">
    <citation type="submission" date="2020-02" db="EMBL/GenBank/DDBJ databases">
        <authorList>
            <person name="Chen W.-M."/>
        </authorList>
    </citation>
    <scope>NUCLEOTIDE SEQUENCE [LARGE SCALE GENOMIC DNA]</scope>
    <source>
        <strain evidence="1 2">KDG-16</strain>
    </source>
</reference>
<comment type="caution">
    <text evidence="1">The sequence shown here is derived from an EMBL/GenBank/DDBJ whole genome shotgun (WGS) entry which is preliminary data.</text>
</comment>